<feature type="chain" id="PRO_5012479061" evidence="1">
    <location>
        <begin position="21"/>
        <end position="154"/>
    </location>
</feature>
<proteinExistence type="predicted"/>
<evidence type="ECO:0000313" key="2">
    <source>
        <dbReference type="EMBL" id="JAV29080.1"/>
    </source>
</evidence>
<dbReference type="AlphaFoldDB" id="A0A1Q3FNA0"/>
<protein>
    <submittedName>
        <fullName evidence="2">Putative conserved secreted protein</fullName>
    </submittedName>
</protein>
<name>A0A1Q3FNA0_CULTA</name>
<reference evidence="2" key="1">
    <citation type="submission" date="2017-01" db="EMBL/GenBank/DDBJ databases">
        <title>A deep insight into the sialotranscriptome of adult male and female Cluex tarsalis mosquitoes.</title>
        <authorList>
            <person name="Ribeiro J.M."/>
            <person name="Moreira F."/>
            <person name="Bernard K.A."/>
            <person name="Calvo E."/>
        </authorList>
    </citation>
    <scope>NUCLEOTIDE SEQUENCE</scope>
    <source>
        <strain evidence="2">Kern County</strain>
        <tissue evidence="2">Salivary glands</tissue>
    </source>
</reference>
<organism evidence="2">
    <name type="scientific">Culex tarsalis</name>
    <name type="common">Encephalitis mosquito</name>
    <dbReference type="NCBI Taxonomy" id="7177"/>
    <lineage>
        <taxon>Eukaryota</taxon>
        <taxon>Metazoa</taxon>
        <taxon>Ecdysozoa</taxon>
        <taxon>Arthropoda</taxon>
        <taxon>Hexapoda</taxon>
        <taxon>Insecta</taxon>
        <taxon>Pterygota</taxon>
        <taxon>Neoptera</taxon>
        <taxon>Endopterygota</taxon>
        <taxon>Diptera</taxon>
        <taxon>Nematocera</taxon>
        <taxon>Culicoidea</taxon>
        <taxon>Culicidae</taxon>
        <taxon>Culicinae</taxon>
        <taxon>Culicini</taxon>
        <taxon>Culex</taxon>
        <taxon>Culex</taxon>
    </lineage>
</organism>
<accession>A0A1Q3FNA0</accession>
<dbReference type="EMBL" id="GFDL01005965">
    <property type="protein sequence ID" value="JAV29080.1"/>
    <property type="molecule type" value="Transcribed_RNA"/>
</dbReference>
<sequence>MKVFIVGVILATIGFQSITALKCMQGVEVEKNGAKAEQKDKEKMPEITECGVTTAVASTALLFAVKPSTISIPSGDYKCYHLKYEENNSETSTIIKGCIYSSLNVCDGKFSSSSTKESFCSQCNEDGCNSGQRFGLSFKLLGLTTVAVLAYLFN</sequence>
<keyword evidence="1" id="KW-0732">Signal</keyword>
<evidence type="ECO:0000256" key="1">
    <source>
        <dbReference type="SAM" id="SignalP"/>
    </source>
</evidence>
<feature type="signal peptide" evidence="1">
    <location>
        <begin position="1"/>
        <end position="20"/>
    </location>
</feature>